<gene>
    <name evidence="1" type="ORF">A4X20_06175</name>
</gene>
<accession>A0A178LS12</accession>
<dbReference type="EMBL" id="LWCS01000032">
    <property type="protein sequence ID" value="OAN36779.1"/>
    <property type="molecule type" value="Genomic_DNA"/>
</dbReference>
<evidence type="ECO:0000313" key="2">
    <source>
        <dbReference type="Proteomes" id="UP000078396"/>
    </source>
</evidence>
<dbReference type="RefSeq" id="WP_064282984.1">
    <property type="nucleotide sequence ID" value="NZ_LWCS01000032.1"/>
</dbReference>
<dbReference type="Proteomes" id="UP000078396">
    <property type="component" value="Unassembled WGS sequence"/>
</dbReference>
<proteinExistence type="predicted"/>
<reference evidence="1 2" key="1">
    <citation type="submission" date="2016-04" db="EMBL/GenBank/DDBJ databases">
        <title>Draft Genome Sequences of Staphylococcus capitis Strain H36, S. capitis Strain H65, S. cohnii Strain H62, S. hominis Strain H69, Mycobacterium iranicum Strain H39, Plantibacter sp. Strain H53, Pseudomonas oryzihabitans Strain H72, and Microbacterium sp. Strain H83, isolated from residential settings.</title>
        <authorList>
            <person name="Lymperopoulou D."/>
            <person name="Adams R.I."/>
            <person name="Lindow S."/>
            <person name="Coil D.A."/>
            <person name="Jospin G."/>
            <person name="Eisen J.A."/>
        </authorList>
    </citation>
    <scope>NUCLEOTIDE SEQUENCE [LARGE SCALE GENOMIC DNA]</scope>
    <source>
        <strain evidence="1 2">H39</strain>
    </source>
</reference>
<dbReference type="AlphaFoldDB" id="A0A178LS12"/>
<organism evidence="1 2">
    <name type="scientific">Mycolicibacterium iranicum</name>
    <name type="common">Mycobacterium iranicum</name>
    <dbReference type="NCBI Taxonomy" id="912594"/>
    <lineage>
        <taxon>Bacteria</taxon>
        <taxon>Bacillati</taxon>
        <taxon>Actinomycetota</taxon>
        <taxon>Actinomycetes</taxon>
        <taxon>Mycobacteriales</taxon>
        <taxon>Mycobacteriaceae</taxon>
        <taxon>Mycolicibacterium</taxon>
    </lineage>
</organism>
<comment type="caution">
    <text evidence="1">The sequence shown here is derived from an EMBL/GenBank/DDBJ whole genome shotgun (WGS) entry which is preliminary data.</text>
</comment>
<evidence type="ECO:0000313" key="1">
    <source>
        <dbReference type="EMBL" id="OAN36779.1"/>
    </source>
</evidence>
<protein>
    <submittedName>
        <fullName evidence="1">Uncharacterized protein</fullName>
    </submittedName>
</protein>
<name>A0A178LS12_MYCIR</name>
<sequence>MPDRVIRIDSLRLRVRGVAAAEAKDAVHSLGPELLRSLASQQLASTGEVSSLNLGAVQAQGANAVALRAALAHAIASGVNAPHGDAKGHRT</sequence>